<sequence>MNIAIAISAFSVALSAASLGWQAATYLLTGGRIRVTLELGAVGNAGLVSAPPKLVTFRTMWSVREQGFDQPVVVVKVANIGRQPVTVQRWSLRNGSGLSATVDGATLILQQEIRSELGDWCGFVRVRQAATVEAQRLCGLLRTRRWLPPTE</sequence>
<gene>
    <name evidence="2" type="ORF">J2S42_001749</name>
</gene>
<feature type="chain" id="PRO_5042139629" evidence="1">
    <location>
        <begin position="24"/>
        <end position="151"/>
    </location>
</feature>
<reference evidence="2 3" key="1">
    <citation type="submission" date="2023-07" db="EMBL/GenBank/DDBJ databases">
        <title>Sequencing the genomes of 1000 actinobacteria strains.</title>
        <authorList>
            <person name="Klenk H.-P."/>
        </authorList>
    </citation>
    <scope>NUCLEOTIDE SEQUENCE [LARGE SCALE GENOMIC DNA]</scope>
    <source>
        <strain evidence="2 3">DSM 44709</strain>
    </source>
</reference>
<organism evidence="2 3">
    <name type="scientific">Catenuloplanes indicus</name>
    <dbReference type="NCBI Taxonomy" id="137267"/>
    <lineage>
        <taxon>Bacteria</taxon>
        <taxon>Bacillati</taxon>
        <taxon>Actinomycetota</taxon>
        <taxon>Actinomycetes</taxon>
        <taxon>Micromonosporales</taxon>
        <taxon>Micromonosporaceae</taxon>
        <taxon>Catenuloplanes</taxon>
    </lineage>
</organism>
<accession>A0AAE3VY13</accession>
<feature type="signal peptide" evidence="1">
    <location>
        <begin position="1"/>
        <end position="23"/>
    </location>
</feature>
<evidence type="ECO:0000313" key="3">
    <source>
        <dbReference type="Proteomes" id="UP001240236"/>
    </source>
</evidence>
<evidence type="ECO:0000313" key="2">
    <source>
        <dbReference type="EMBL" id="MDQ0365080.1"/>
    </source>
</evidence>
<name>A0AAE3VY13_9ACTN</name>
<evidence type="ECO:0000256" key="1">
    <source>
        <dbReference type="SAM" id="SignalP"/>
    </source>
</evidence>
<dbReference type="RefSeq" id="WP_307237251.1">
    <property type="nucleotide sequence ID" value="NZ_JAUSUZ010000001.1"/>
</dbReference>
<comment type="caution">
    <text evidence="2">The sequence shown here is derived from an EMBL/GenBank/DDBJ whole genome shotgun (WGS) entry which is preliminary data.</text>
</comment>
<proteinExistence type="predicted"/>
<keyword evidence="1" id="KW-0732">Signal</keyword>
<dbReference type="Proteomes" id="UP001240236">
    <property type="component" value="Unassembled WGS sequence"/>
</dbReference>
<dbReference type="EMBL" id="JAUSUZ010000001">
    <property type="protein sequence ID" value="MDQ0365080.1"/>
    <property type="molecule type" value="Genomic_DNA"/>
</dbReference>
<keyword evidence="3" id="KW-1185">Reference proteome</keyword>
<dbReference type="AlphaFoldDB" id="A0AAE3VY13"/>
<protein>
    <submittedName>
        <fullName evidence="2">Uncharacterized protein</fullName>
    </submittedName>
</protein>